<protein>
    <submittedName>
        <fullName evidence="3">Antibiotic biosynthesis monooxygenase</fullName>
    </submittedName>
</protein>
<organism evidence="3 4">
    <name type="scientific">Streptomyces vastus</name>
    <dbReference type="NCBI Taxonomy" id="285451"/>
    <lineage>
        <taxon>Bacteria</taxon>
        <taxon>Bacillati</taxon>
        <taxon>Actinomycetota</taxon>
        <taxon>Actinomycetes</taxon>
        <taxon>Kitasatosporales</taxon>
        <taxon>Streptomycetaceae</taxon>
        <taxon>Streptomyces</taxon>
    </lineage>
</organism>
<dbReference type="SUPFAM" id="SSF54909">
    <property type="entry name" value="Dimeric alpha+beta barrel"/>
    <property type="match status" value="1"/>
</dbReference>
<keyword evidence="1" id="KW-1133">Transmembrane helix</keyword>
<gene>
    <name evidence="3" type="ORF">GCM10010307_40480</name>
</gene>
<dbReference type="PANTHER" id="PTHR40057">
    <property type="entry name" value="SLR1162 PROTEIN"/>
    <property type="match status" value="1"/>
</dbReference>
<feature type="transmembrane region" description="Helical" evidence="1">
    <location>
        <begin position="155"/>
        <end position="177"/>
    </location>
</feature>
<dbReference type="EMBL" id="BAAASJ010000039">
    <property type="protein sequence ID" value="GAA2640379.1"/>
    <property type="molecule type" value="Genomic_DNA"/>
</dbReference>
<dbReference type="RefSeq" id="WP_344391739.1">
    <property type="nucleotide sequence ID" value="NZ_BAAASJ010000039.1"/>
</dbReference>
<evidence type="ECO:0000259" key="2">
    <source>
        <dbReference type="Pfam" id="PF03992"/>
    </source>
</evidence>
<dbReference type="GO" id="GO:0004497">
    <property type="term" value="F:monooxygenase activity"/>
    <property type="evidence" value="ECO:0007669"/>
    <property type="project" value="UniProtKB-KW"/>
</dbReference>
<reference evidence="3 4" key="1">
    <citation type="journal article" date="2019" name="Int. J. Syst. Evol. Microbiol.">
        <title>The Global Catalogue of Microorganisms (GCM) 10K type strain sequencing project: providing services to taxonomists for standard genome sequencing and annotation.</title>
        <authorList>
            <consortium name="The Broad Institute Genomics Platform"/>
            <consortium name="The Broad Institute Genome Sequencing Center for Infectious Disease"/>
            <person name="Wu L."/>
            <person name="Ma J."/>
        </authorList>
    </citation>
    <scope>NUCLEOTIDE SEQUENCE [LARGE SCALE GENOMIC DNA]</scope>
    <source>
        <strain evidence="3 4">JCM 4524</strain>
    </source>
</reference>
<feature type="domain" description="ABM" evidence="2">
    <location>
        <begin position="17"/>
        <end position="92"/>
    </location>
</feature>
<evidence type="ECO:0000313" key="4">
    <source>
        <dbReference type="Proteomes" id="UP001500151"/>
    </source>
</evidence>
<sequence length="194" mass="22209">MNHSALRTDHSTHCTEPVTAVFTWKVRPGREAEFERWTHGITRSASRFPGNQGVAWLRPEDGHRFHAVVHFADPERLSQWLTSRERADWHARIEGIATEISGERQSTTGMETWFSLPGTTAQSPPRWKMVLTTFLAAYPLVLLVQWLLVPHTTGWPLPLRAVVFPAVLLPTLTYVLMPRLSRLLRLWLYPSPSP</sequence>
<dbReference type="InterPro" id="IPR007138">
    <property type="entry name" value="ABM_dom"/>
</dbReference>
<dbReference type="Pfam" id="PF03992">
    <property type="entry name" value="ABM"/>
    <property type="match status" value="1"/>
</dbReference>
<name>A0ABN3R0T0_9ACTN</name>
<proteinExistence type="predicted"/>
<dbReference type="PANTHER" id="PTHR40057:SF1">
    <property type="entry name" value="SLR1162 PROTEIN"/>
    <property type="match status" value="1"/>
</dbReference>
<keyword evidence="1" id="KW-0812">Transmembrane</keyword>
<keyword evidence="4" id="KW-1185">Reference proteome</keyword>
<feature type="transmembrane region" description="Helical" evidence="1">
    <location>
        <begin position="129"/>
        <end position="149"/>
    </location>
</feature>
<dbReference type="InterPro" id="IPR011008">
    <property type="entry name" value="Dimeric_a/b-barrel"/>
</dbReference>
<dbReference type="Proteomes" id="UP001500151">
    <property type="component" value="Unassembled WGS sequence"/>
</dbReference>
<dbReference type="InterPro" id="IPR038762">
    <property type="entry name" value="ABM_predict"/>
</dbReference>
<evidence type="ECO:0000256" key="1">
    <source>
        <dbReference type="SAM" id="Phobius"/>
    </source>
</evidence>
<keyword evidence="1" id="KW-0472">Membrane</keyword>
<comment type="caution">
    <text evidence="3">The sequence shown here is derived from an EMBL/GenBank/DDBJ whole genome shotgun (WGS) entry which is preliminary data.</text>
</comment>
<keyword evidence="3" id="KW-0503">Monooxygenase</keyword>
<accession>A0ABN3R0T0</accession>
<evidence type="ECO:0000313" key="3">
    <source>
        <dbReference type="EMBL" id="GAA2640379.1"/>
    </source>
</evidence>
<dbReference type="Gene3D" id="3.30.70.100">
    <property type="match status" value="1"/>
</dbReference>
<keyword evidence="3" id="KW-0560">Oxidoreductase</keyword>